<feature type="domain" description="ABC transporter" evidence="5">
    <location>
        <begin position="2"/>
        <end position="232"/>
    </location>
</feature>
<protein>
    <recommendedName>
        <fullName evidence="5">ABC transporter domain-containing protein</fullName>
    </recommendedName>
</protein>
<dbReference type="SUPFAM" id="SSF52540">
    <property type="entry name" value="P-loop containing nucleoside triphosphate hydrolases"/>
    <property type="match status" value="1"/>
</dbReference>
<comment type="caution">
    <text evidence="6">The sequence shown here is derived from an EMBL/GenBank/DDBJ whole genome shotgun (WGS) entry which is preliminary data.</text>
</comment>
<evidence type="ECO:0000313" key="7">
    <source>
        <dbReference type="Proteomes" id="UP000626148"/>
    </source>
</evidence>
<gene>
    <name evidence="6" type="ORF">GCM10007392_45880</name>
</gene>
<dbReference type="InterPro" id="IPR003439">
    <property type="entry name" value="ABC_transporter-like_ATP-bd"/>
</dbReference>
<organism evidence="6 7">
    <name type="scientific">Saccharospirillum salsuginis</name>
    <dbReference type="NCBI Taxonomy" id="418750"/>
    <lineage>
        <taxon>Bacteria</taxon>
        <taxon>Pseudomonadati</taxon>
        <taxon>Pseudomonadota</taxon>
        <taxon>Gammaproteobacteria</taxon>
        <taxon>Oceanospirillales</taxon>
        <taxon>Saccharospirillaceae</taxon>
        <taxon>Saccharospirillum</taxon>
    </lineage>
</organism>
<dbReference type="CDD" id="cd03230">
    <property type="entry name" value="ABC_DR_subfamily_A"/>
    <property type="match status" value="1"/>
</dbReference>
<dbReference type="RefSeq" id="WP_189613223.1">
    <property type="nucleotide sequence ID" value="NZ_BMXR01000017.1"/>
</dbReference>
<keyword evidence="2" id="KW-0813">Transport</keyword>
<comment type="similarity">
    <text evidence="1">Belongs to the ABC transporter superfamily.</text>
</comment>
<dbReference type="Proteomes" id="UP000626148">
    <property type="component" value="Unassembled WGS sequence"/>
</dbReference>
<dbReference type="Gene3D" id="3.40.50.300">
    <property type="entry name" value="P-loop containing nucleotide triphosphate hydrolases"/>
    <property type="match status" value="1"/>
</dbReference>
<dbReference type="GO" id="GO:0005524">
    <property type="term" value="F:ATP binding"/>
    <property type="evidence" value="ECO:0007669"/>
    <property type="project" value="UniProtKB-KW"/>
</dbReference>
<keyword evidence="3" id="KW-0547">Nucleotide-binding</keyword>
<dbReference type="InterPro" id="IPR027417">
    <property type="entry name" value="P-loop_NTPase"/>
</dbReference>
<reference evidence="6" key="2">
    <citation type="submission" date="2020-09" db="EMBL/GenBank/DDBJ databases">
        <authorList>
            <person name="Sun Q."/>
            <person name="Kim S."/>
        </authorList>
    </citation>
    <scope>NUCLEOTIDE SEQUENCE</scope>
    <source>
        <strain evidence="6">KCTC 22169</strain>
    </source>
</reference>
<sequence length="319" mass="35523">MLECQSVTRRFASFTAVDSVSFRVEPGEIVGLLGHNGAGKTTIMRMITGALEPSSGQVTLDGLDMQRHSLELHARIGYLPEQLPLYPEMTIVEYLDYCAGLRGIDNRRERKEAVQRVVYDTQLEDKLTSPIQTLSRGYKQRVGVAQALLNNPKLLVLDEPTNGLDPEQTRHMRDLIRRLGQSATVILSTHIMQEVNAVCDRVLMLQQGRLTLDEPIAELADRAVLHVQCGDPKRALERIESMAGIDRTTLTDTGLRLALAHTADRRQLAAQVSRTLVNDGIDLYQIAGEQRDLEQLFFEATDTEPRAAQPKKEAATDVA</sequence>
<dbReference type="PROSITE" id="PS50893">
    <property type="entry name" value="ABC_TRANSPORTER_2"/>
    <property type="match status" value="1"/>
</dbReference>
<keyword evidence="4" id="KW-0067">ATP-binding</keyword>
<evidence type="ECO:0000256" key="2">
    <source>
        <dbReference type="ARBA" id="ARBA00022448"/>
    </source>
</evidence>
<dbReference type="GO" id="GO:0016887">
    <property type="term" value="F:ATP hydrolysis activity"/>
    <property type="evidence" value="ECO:0007669"/>
    <property type="project" value="InterPro"/>
</dbReference>
<name>A0A918KTV4_9GAMM</name>
<dbReference type="EMBL" id="BMXR01000017">
    <property type="protein sequence ID" value="GGX73290.1"/>
    <property type="molecule type" value="Genomic_DNA"/>
</dbReference>
<evidence type="ECO:0000313" key="6">
    <source>
        <dbReference type="EMBL" id="GGX73290.1"/>
    </source>
</evidence>
<evidence type="ECO:0000256" key="3">
    <source>
        <dbReference type="ARBA" id="ARBA00022741"/>
    </source>
</evidence>
<evidence type="ECO:0000256" key="1">
    <source>
        <dbReference type="ARBA" id="ARBA00005417"/>
    </source>
</evidence>
<dbReference type="PANTHER" id="PTHR43335:SF4">
    <property type="entry name" value="ABC TRANSPORTER, ATP-BINDING PROTEIN"/>
    <property type="match status" value="1"/>
</dbReference>
<dbReference type="SMART" id="SM00382">
    <property type="entry name" value="AAA"/>
    <property type="match status" value="1"/>
</dbReference>
<evidence type="ECO:0000259" key="5">
    <source>
        <dbReference type="PROSITE" id="PS50893"/>
    </source>
</evidence>
<reference evidence="6" key="1">
    <citation type="journal article" date="2014" name="Int. J. Syst. Evol. Microbiol.">
        <title>Complete genome sequence of Corynebacterium casei LMG S-19264T (=DSM 44701T), isolated from a smear-ripened cheese.</title>
        <authorList>
            <consortium name="US DOE Joint Genome Institute (JGI-PGF)"/>
            <person name="Walter F."/>
            <person name="Albersmeier A."/>
            <person name="Kalinowski J."/>
            <person name="Ruckert C."/>
        </authorList>
    </citation>
    <scope>NUCLEOTIDE SEQUENCE</scope>
    <source>
        <strain evidence="6">KCTC 22169</strain>
    </source>
</reference>
<accession>A0A918KTV4</accession>
<dbReference type="InterPro" id="IPR003593">
    <property type="entry name" value="AAA+_ATPase"/>
</dbReference>
<dbReference type="Pfam" id="PF00005">
    <property type="entry name" value="ABC_tran"/>
    <property type="match status" value="1"/>
</dbReference>
<keyword evidence="7" id="KW-1185">Reference proteome</keyword>
<dbReference type="AlphaFoldDB" id="A0A918KTV4"/>
<evidence type="ECO:0000256" key="4">
    <source>
        <dbReference type="ARBA" id="ARBA00022840"/>
    </source>
</evidence>
<proteinExistence type="inferred from homology"/>
<dbReference type="PANTHER" id="PTHR43335">
    <property type="entry name" value="ABC TRANSPORTER, ATP-BINDING PROTEIN"/>
    <property type="match status" value="1"/>
</dbReference>